<keyword evidence="3" id="KW-0597">Phosphoprotein</keyword>
<dbReference type="CDD" id="cd00082">
    <property type="entry name" value="HisKA"/>
    <property type="match status" value="1"/>
</dbReference>
<organism evidence="10 11">
    <name type="scientific">Caenispirillum bisanense</name>
    <dbReference type="NCBI Taxonomy" id="414052"/>
    <lineage>
        <taxon>Bacteria</taxon>
        <taxon>Pseudomonadati</taxon>
        <taxon>Pseudomonadota</taxon>
        <taxon>Alphaproteobacteria</taxon>
        <taxon>Rhodospirillales</taxon>
        <taxon>Novispirillaceae</taxon>
        <taxon>Caenispirillum</taxon>
    </lineage>
</organism>
<dbReference type="OrthoDB" id="9778496at2"/>
<dbReference type="InterPro" id="IPR033425">
    <property type="entry name" value="MASE3"/>
</dbReference>
<dbReference type="SUPFAM" id="SSF55785">
    <property type="entry name" value="PYP-like sensor domain (PAS domain)"/>
    <property type="match status" value="2"/>
</dbReference>
<dbReference type="PROSITE" id="PS50113">
    <property type="entry name" value="PAC"/>
    <property type="match status" value="1"/>
</dbReference>
<evidence type="ECO:0000313" key="10">
    <source>
        <dbReference type="EMBL" id="SOD95024.1"/>
    </source>
</evidence>
<dbReference type="Pfam" id="PF08447">
    <property type="entry name" value="PAS_3"/>
    <property type="match status" value="1"/>
</dbReference>
<feature type="transmembrane region" description="Helical" evidence="6">
    <location>
        <begin position="67"/>
        <end position="87"/>
    </location>
</feature>
<keyword evidence="4" id="KW-0808">Transferase</keyword>
<gene>
    <name evidence="10" type="ORF">SAMN05421508_104201</name>
</gene>
<feature type="domain" description="PAC" evidence="9">
    <location>
        <begin position="461"/>
        <end position="514"/>
    </location>
</feature>
<dbReference type="InterPro" id="IPR005467">
    <property type="entry name" value="His_kinase_dom"/>
</dbReference>
<dbReference type="InterPro" id="IPR003661">
    <property type="entry name" value="HisK_dim/P_dom"/>
</dbReference>
<dbReference type="InterPro" id="IPR004358">
    <property type="entry name" value="Sig_transdc_His_kin-like_C"/>
</dbReference>
<dbReference type="SUPFAM" id="SSF55874">
    <property type="entry name" value="ATPase domain of HSP90 chaperone/DNA topoisomerase II/histidine kinase"/>
    <property type="match status" value="1"/>
</dbReference>
<keyword evidence="6" id="KW-1133">Transmembrane helix</keyword>
<dbReference type="Gene3D" id="3.30.450.20">
    <property type="entry name" value="PAS domain"/>
    <property type="match status" value="2"/>
</dbReference>
<dbReference type="Gene3D" id="3.30.565.10">
    <property type="entry name" value="Histidine kinase-like ATPase, C-terminal domain"/>
    <property type="match status" value="1"/>
</dbReference>
<evidence type="ECO:0000259" key="9">
    <source>
        <dbReference type="PROSITE" id="PS50113"/>
    </source>
</evidence>
<evidence type="ECO:0000259" key="8">
    <source>
        <dbReference type="PROSITE" id="PS50112"/>
    </source>
</evidence>
<dbReference type="FunFam" id="3.30.565.10:FF:000006">
    <property type="entry name" value="Sensor histidine kinase WalK"/>
    <property type="match status" value="1"/>
</dbReference>
<dbReference type="InterPro" id="IPR003594">
    <property type="entry name" value="HATPase_dom"/>
</dbReference>
<dbReference type="AlphaFoldDB" id="A0A286GJ70"/>
<feature type="transmembrane region" description="Helical" evidence="6">
    <location>
        <begin position="36"/>
        <end position="55"/>
    </location>
</feature>
<dbReference type="InterPro" id="IPR036890">
    <property type="entry name" value="HATPase_C_sf"/>
</dbReference>
<dbReference type="PRINTS" id="PR00344">
    <property type="entry name" value="BCTRLSENSOR"/>
</dbReference>
<keyword evidence="6" id="KW-0812">Transmembrane</keyword>
<dbReference type="InterPro" id="IPR000014">
    <property type="entry name" value="PAS"/>
</dbReference>
<dbReference type="EMBL" id="OCNJ01000004">
    <property type="protein sequence ID" value="SOD95024.1"/>
    <property type="molecule type" value="Genomic_DNA"/>
</dbReference>
<keyword evidence="5" id="KW-0418">Kinase</keyword>
<evidence type="ECO:0000259" key="7">
    <source>
        <dbReference type="PROSITE" id="PS50109"/>
    </source>
</evidence>
<evidence type="ECO:0000256" key="1">
    <source>
        <dbReference type="ARBA" id="ARBA00000085"/>
    </source>
</evidence>
<dbReference type="SMART" id="SM00387">
    <property type="entry name" value="HATPase_c"/>
    <property type="match status" value="1"/>
</dbReference>
<dbReference type="RefSeq" id="WP_097279159.1">
    <property type="nucleotide sequence ID" value="NZ_OCNJ01000004.1"/>
</dbReference>
<dbReference type="PROSITE" id="PS50109">
    <property type="entry name" value="HIS_KIN"/>
    <property type="match status" value="1"/>
</dbReference>
<evidence type="ECO:0000256" key="4">
    <source>
        <dbReference type="ARBA" id="ARBA00022679"/>
    </source>
</evidence>
<dbReference type="SMART" id="SM00086">
    <property type="entry name" value="PAC"/>
    <property type="match status" value="1"/>
</dbReference>
<dbReference type="PROSITE" id="PS50112">
    <property type="entry name" value="PAS"/>
    <property type="match status" value="1"/>
</dbReference>
<keyword evidence="6" id="KW-0472">Membrane</keyword>
<protein>
    <recommendedName>
        <fullName evidence="2">histidine kinase</fullName>
        <ecNumber evidence="2">2.7.13.3</ecNumber>
    </recommendedName>
</protein>
<dbReference type="InterPro" id="IPR036097">
    <property type="entry name" value="HisK_dim/P_sf"/>
</dbReference>
<dbReference type="Pfam" id="PF00512">
    <property type="entry name" value="HisKA"/>
    <property type="match status" value="1"/>
</dbReference>
<evidence type="ECO:0000256" key="3">
    <source>
        <dbReference type="ARBA" id="ARBA00022553"/>
    </source>
</evidence>
<dbReference type="PANTHER" id="PTHR43304">
    <property type="entry name" value="PHYTOCHROME-LIKE PROTEIN CPH1"/>
    <property type="match status" value="1"/>
</dbReference>
<dbReference type="InterPro" id="IPR000700">
    <property type="entry name" value="PAS-assoc_C"/>
</dbReference>
<feature type="transmembrane region" description="Helical" evidence="6">
    <location>
        <begin position="107"/>
        <end position="124"/>
    </location>
</feature>
<feature type="domain" description="Histidine kinase" evidence="7">
    <location>
        <begin position="532"/>
        <end position="748"/>
    </location>
</feature>
<evidence type="ECO:0000256" key="2">
    <source>
        <dbReference type="ARBA" id="ARBA00012438"/>
    </source>
</evidence>
<dbReference type="Pfam" id="PF08448">
    <property type="entry name" value="PAS_4"/>
    <property type="match status" value="1"/>
</dbReference>
<evidence type="ECO:0000256" key="5">
    <source>
        <dbReference type="ARBA" id="ARBA00022777"/>
    </source>
</evidence>
<dbReference type="GO" id="GO:0000155">
    <property type="term" value="F:phosphorelay sensor kinase activity"/>
    <property type="evidence" value="ECO:0007669"/>
    <property type="project" value="InterPro"/>
</dbReference>
<dbReference type="EC" id="2.7.13.3" evidence="2"/>
<dbReference type="InterPro" id="IPR013656">
    <property type="entry name" value="PAS_4"/>
</dbReference>
<evidence type="ECO:0000256" key="6">
    <source>
        <dbReference type="SAM" id="Phobius"/>
    </source>
</evidence>
<accession>A0A286GJ70</accession>
<dbReference type="SMART" id="SM00388">
    <property type="entry name" value="HisKA"/>
    <property type="match status" value="1"/>
</dbReference>
<dbReference type="InterPro" id="IPR035965">
    <property type="entry name" value="PAS-like_dom_sf"/>
</dbReference>
<dbReference type="SMART" id="SM00091">
    <property type="entry name" value="PAS"/>
    <property type="match status" value="2"/>
</dbReference>
<name>A0A286GJ70_9PROT</name>
<feature type="transmembrane region" description="Helical" evidence="6">
    <location>
        <begin position="197"/>
        <end position="217"/>
    </location>
</feature>
<evidence type="ECO:0000313" key="11">
    <source>
        <dbReference type="Proteomes" id="UP000219621"/>
    </source>
</evidence>
<dbReference type="InterPro" id="IPR001610">
    <property type="entry name" value="PAC"/>
</dbReference>
<feature type="transmembrane region" description="Helical" evidence="6">
    <location>
        <begin position="12"/>
        <end position="30"/>
    </location>
</feature>
<dbReference type="InterPro" id="IPR013655">
    <property type="entry name" value="PAS_fold_3"/>
</dbReference>
<reference evidence="10 11" key="1">
    <citation type="submission" date="2017-09" db="EMBL/GenBank/DDBJ databases">
        <authorList>
            <person name="Ehlers B."/>
            <person name="Leendertz F.H."/>
        </authorList>
    </citation>
    <scope>NUCLEOTIDE SEQUENCE [LARGE SCALE GENOMIC DNA]</scope>
    <source>
        <strain evidence="10 11">USBA 140</strain>
    </source>
</reference>
<feature type="domain" description="PAS" evidence="8">
    <location>
        <begin position="385"/>
        <end position="457"/>
    </location>
</feature>
<dbReference type="CDD" id="cd00130">
    <property type="entry name" value="PAS"/>
    <property type="match status" value="2"/>
</dbReference>
<comment type="catalytic activity">
    <reaction evidence="1">
        <text>ATP + protein L-histidine = ADP + protein N-phospho-L-histidine.</text>
        <dbReference type="EC" id="2.7.13.3"/>
    </reaction>
</comment>
<sequence length="763" mass="83182">MVPAPVSSAQGSRIWVLPLTLGAVLVAVSFTAFLTFHVVAELFACVVGLVLFVVVTSTRRLTRNDFLLWLGCGYFWTALIDLVHTLAYKGMHVFPGDDANLPTQLWIAGRIVQAVTLATAPLFLSRPTTPVVAFAVPAVLAAGQGALIALGWYPDAYREGLGLTAFKIGAEYAIVAVLAAAALLLWRRREMLDATVLRLVLGSIAATAASELAFTLYVDVTAVANIAGHILKFFAFWLIFEAIVRTTLTEPFRVLARAASTYDAIPDPTLLVSRDGRIVQANRATADEFHTPVAHLVGQPLHALLHPMDPVGPNGCPDCSAIAAGLPVPQREIFHPLTGRTYLVTFTRVGPQRNDAPDDLTEGGTIVVLHDVTARRRAEDWVRTHAERLTMALDNGELGLWDWNVQTGSVYFSPTMETMLGYEPGSWECHVDAWERLVHPDDRAMVQAVLGDHLEGRTPLYECEHRVRRVDGTWAWILDKGKVVDRDEAGRALRAVGTHTDITVRKQQQQALAEKSRRLEESNRDLEQFAYVASHDLQEPLRMVSGYLSLVRRRYGERLDDQGREFVNLAVEGSTRMARLISDLLEYSRISTRGQEFEAVPAGEAGAAAVENLGPALAEADAEVTVAAPLPTVRADRAQLERVFQNLVGNAIKYRAADRPVRITVGTEPAPPGFAAFAVSDTGIGIAAADFDRIFQIFTRLHGRTEYEGTGIGLAVVKRIVERHGGSITLRSEPGVGSTFVFTLPLAEPAASPEQPAADRVPA</sequence>
<dbReference type="PANTHER" id="PTHR43304:SF1">
    <property type="entry name" value="PAC DOMAIN-CONTAINING PROTEIN"/>
    <property type="match status" value="1"/>
</dbReference>
<proteinExistence type="predicted"/>
<dbReference type="Pfam" id="PF02518">
    <property type="entry name" value="HATPase_c"/>
    <property type="match status" value="1"/>
</dbReference>
<dbReference type="NCBIfam" id="TIGR00229">
    <property type="entry name" value="sensory_box"/>
    <property type="match status" value="1"/>
</dbReference>
<dbReference type="Proteomes" id="UP000219621">
    <property type="component" value="Unassembled WGS sequence"/>
</dbReference>
<keyword evidence="11" id="KW-1185">Reference proteome</keyword>
<feature type="transmembrane region" description="Helical" evidence="6">
    <location>
        <begin position="131"/>
        <end position="153"/>
    </location>
</feature>
<dbReference type="Gene3D" id="1.10.287.130">
    <property type="match status" value="1"/>
</dbReference>
<dbReference type="Pfam" id="PF17159">
    <property type="entry name" value="MASE3"/>
    <property type="match status" value="1"/>
</dbReference>
<dbReference type="InterPro" id="IPR052162">
    <property type="entry name" value="Sensor_kinase/Photoreceptor"/>
</dbReference>
<dbReference type="SUPFAM" id="SSF47384">
    <property type="entry name" value="Homodimeric domain of signal transducing histidine kinase"/>
    <property type="match status" value="1"/>
</dbReference>
<feature type="transmembrane region" description="Helical" evidence="6">
    <location>
        <begin position="165"/>
        <end position="185"/>
    </location>
</feature>